<name>A0A371I821_MUCPR</name>
<accession>A0A371I821</accession>
<feature type="non-terminal residue" evidence="2">
    <location>
        <position position="1"/>
    </location>
</feature>
<keyword evidence="3" id="KW-1185">Reference proteome</keyword>
<evidence type="ECO:0000313" key="2">
    <source>
        <dbReference type="EMBL" id="RDY11186.1"/>
    </source>
</evidence>
<organism evidence="2 3">
    <name type="scientific">Mucuna pruriens</name>
    <name type="common">Velvet bean</name>
    <name type="synonym">Dolichos pruriens</name>
    <dbReference type="NCBI Taxonomy" id="157652"/>
    <lineage>
        <taxon>Eukaryota</taxon>
        <taxon>Viridiplantae</taxon>
        <taxon>Streptophyta</taxon>
        <taxon>Embryophyta</taxon>
        <taxon>Tracheophyta</taxon>
        <taxon>Spermatophyta</taxon>
        <taxon>Magnoliopsida</taxon>
        <taxon>eudicotyledons</taxon>
        <taxon>Gunneridae</taxon>
        <taxon>Pentapetalae</taxon>
        <taxon>rosids</taxon>
        <taxon>fabids</taxon>
        <taxon>Fabales</taxon>
        <taxon>Fabaceae</taxon>
        <taxon>Papilionoideae</taxon>
        <taxon>50 kb inversion clade</taxon>
        <taxon>NPAAA clade</taxon>
        <taxon>indigoferoid/millettioid clade</taxon>
        <taxon>Phaseoleae</taxon>
        <taxon>Mucuna</taxon>
    </lineage>
</organism>
<feature type="region of interest" description="Disordered" evidence="1">
    <location>
        <begin position="46"/>
        <end position="71"/>
    </location>
</feature>
<reference evidence="2" key="1">
    <citation type="submission" date="2018-05" db="EMBL/GenBank/DDBJ databases">
        <title>Draft genome of Mucuna pruriens seed.</title>
        <authorList>
            <person name="Nnadi N.E."/>
            <person name="Vos R."/>
            <person name="Hasami M.H."/>
            <person name="Devisetty U.K."/>
            <person name="Aguiy J.C."/>
        </authorList>
    </citation>
    <scope>NUCLEOTIDE SEQUENCE [LARGE SCALE GENOMIC DNA]</scope>
    <source>
        <strain evidence="2">JCA_2017</strain>
    </source>
</reference>
<comment type="caution">
    <text evidence="2">The sequence shown here is derived from an EMBL/GenBank/DDBJ whole genome shotgun (WGS) entry which is preliminary data.</text>
</comment>
<proteinExistence type="predicted"/>
<feature type="compositionally biased region" description="Polar residues" evidence="1">
    <location>
        <begin position="49"/>
        <end position="64"/>
    </location>
</feature>
<dbReference type="EMBL" id="QJKJ01000694">
    <property type="protein sequence ID" value="RDY11186.1"/>
    <property type="molecule type" value="Genomic_DNA"/>
</dbReference>
<protein>
    <submittedName>
        <fullName evidence="2">Uncharacterized protein</fullName>
    </submittedName>
</protein>
<gene>
    <name evidence="2" type="ORF">CR513_04199</name>
</gene>
<dbReference type="AlphaFoldDB" id="A0A371I821"/>
<evidence type="ECO:0000256" key="1">
    <source>
        <dbReference type="SAM" id="MobiDB-lite"/>
    </source>
</evidence>
<evidence type="ECO:0000313" key="3">
    <source>
        <dbReference type="Proteomes" id="UP000257109"/>
    </source>
</evidence>
<dbReference type="Proteomes" id="UP000257109">
    <property type="component" value="Unassembled WGS sequence"/>
</dbReference>
<sequence>MSNMSSISHYKLPKKFSINGQIPSQIIINPQEIVIAITLRSGKELPQHNKVQPETFHYSSQVEQSKQENLR</sequence>